<dbReference type="AlphaFoldDB" id="A0A4Q7PFE1"/>
<feature type="domain" description="YjeF C-terminal" evidence="20">
    <location>
        <begin position="223"/>
        <end position="488"/>
    </location>
</feature>
<comment type="function">
    <text evidence="18">Catalyzes the epimerization of the S- and R-forms of NAD(P)HX, a damaged form of NAD(P)H that is a result of enzymatic or heat-dependent hydration. This is a prerequisite for the S-specific NAD(P)H-hydrate dehydratase to allow the repair of both epimers of NAD(P)HX.</text>
</comment>
<keyword evidence="23" id="KW-1185">Reference proteome</keyword>
<keyword evidence="7 17" id="KW-0067">ATP-binding</keyword>
<protein>
    <recommendedName>
        <fullName evidence="19">Bifunctional NAD(P)H-hydrate repair enzyme</fullName>
    </recommendedName>
    <alternativeName>
        <fullName evidence="19">Nicotinamide nucleotide repair protein</fullName>
    </alternativeName>
    <domain>
        <recommendedName>
            <fullName evidence="19">ADP-dependent (S)-NAD(P)H-hydrate dehydratase</fullName>
            <ecNumber evidence="19">4.2.1.136</ecNumber>
        </recommendedName>
        <alternativeName>
            <fullName evidence="19">ADP-dependent NAD(P)HX dehydratase</fullName>
        </alternativeName>
    </domain>
    <domain>
        <recommendedName>
            <fullName evidence="19">NAD(P)H-hydrate epimerase</fullName>
            <ecNumber evidence="19">5.1.99.6</ecNumber>
        </recommendedName>
    </domain>
</protein>
<dbReference type="InterPro" id="IPR004443">
    <property type="entry name" value="YjeF_N_dom"/>
</dbReference>
<comment type="similarity">
    <text evidence="4 19">In the C-terminal section; belongs to the NnrD/CARKD family.</text>
</comment>
<keyword evidence="13" id="KW-0511">Multifunctional enzyme</keyword>
<comment type="subunit">
    <text evidence="17">Homotetramer.</text>
</comment>
<dbReference type="OrthoDB" id="9806925at2"/>
<keyword evidence="6 17" id="KW-0547">Nucleotide-binding</keyword>
<evidence type="ECO:0000256" key="13">
    <source>
        <dbReference type="ARBA" id="ARBA00023268"/>
    </source>
</evidence>
<comment type="similarity">
    <text evidence="18">Belongs to the NnrE/AIBP family.</text>
</comment>
<feature type="binding site" evidence="17">
    <location>
        <position position="365"/>
    </location>
    <ligand>
        <name>(6S)-NADPHX</name>
        <dbReference type="ChEBI" id="CHEBI:64076"/>
    </ligand>
</feature>
<dbReference type="InterPro" id="IPR017953">
    <property type="entry name" value="Carbohydrate_kinase_pred_CS"/>
</dbReference>
<evidence type="ECO:0000256" key="18">
    <source>
        <dbReference type="HAMAP-Rule" id="MF_01966"/>
    </source>
</evidence>
<evidence type="ECO:0000313" key="22">
    <source>
        <dbReference type="EMBL" id="RZS98390.1"/>
    </source>
</evidence>
<comment type="catalytic activity">
    <reaction evidence="2 18 19">
        <text>(6R)-NADPHX = (6S)-NADPHX</text>
        <dbReference type="Rhea" id="RHEA:32227"/>
        <dbReference type="ChEBI" id="CHEBI:64076"/>
        <dbReference type="ChEBI" id="CHEBI:64077"/>
        <dbReference type="EC" id="5.1.99.6"/>
    </reaction>
</comment>
<comment type="similarity">
    <text evidence="3 19">In the N-terminal section; belongs to the NnrE/AIBP family.</text>
</comment>
<evidence type="ECO:0000256" key="11">
    <source>
        <dbReference type="ARBA" id="ARBA00023235"/>
    </source>
</evidence>
<evidence type="ECO:0000256" key="12">
    <source>
        <dbReference type="ARBA" id="ARBA00023239"/>
    </source>
</evidence>
<feature type="binding site" evidence="17">
    <location>
        <position position="430"/>
    </location>
    <ligand>
        <name>(6S)-NADPHX</name>
        <dbReference type="ChEBI" id="CHEBI:64076"/>
    </ligand>
</feature>
<sequence>MLSIISGDKVKLLDAAFIKARQMRSLDLMENAAKAFFVWFERMFSAIQGEIFIFSGPGNNGGDGVAIARLLAESGKSVKLIFFQDKEQCSPDYQANFERLPSKVKVLSVLDFDFQITENDFVLDCIFGVGINRPIEGVYLEAVNKLNHISCHKISVDIPSGIPSDNILQGEAFKAEHTLTFQFPKFSLLFPEHAEYTGRIHVVDIGIPDEFILNFNEGKFFLRREDISRFHKKFHAFSHKGDFGRIMLFGGSVGKVGAMVLSSKAALRTGSGLVHVQIAESERAIIQTAVPEVMVAGAQEIKKLKSFDALGIGPGWGTEVDLAFYCSLLKRYHKPLVIDADGLNLLAKKPENLKYVPKGSVLTPHLKEFQRLAGEAKDHKERLEKARSFAREHGVYLVLKGAFTSISTPQGEQFFNSSGNQYMATAGSGDVLTGMITSFLGQGYPPLNAAICGVFHHGLAGEMAALKKRRGVIASDIIECVPGTFVELNIE</sequence>
<comment type="catalytic activity">
    <reaction evidence="16 17 19">
        <text>(6S)-NADPHX + ADP = AMP + phosphate + NADPH + H(+)</text>
        <dbReference type="Rhea" id="RHEA:32235"/>
        <dbReference type="ChEBI" id="CHEBI:15378"/>
        <dbReference type="ChEBI" id="CHEBI:43474"/>
        <dbReference type="ChEBI" id="CHEBI:57783"/>
        <dbReference type="ChEBI" id="CHEBI:64076"/>
        <dbReference type="ChEBI" id="CHEBI:456215"/>
        <dbReference type="ChEBI" id="CHEBI:456216"/>
        <dbReference type="EC" id="4.2.1.136"/>
    </reaction>
</comment>
<dbReference type="InterPro" id="IPR036652">
    <property type="entry name" value="YjeF_N_dom_sf"/>
</dbReference>
<dbReference type="HAMAP" id="MF_01965">
    <property type="entry name" value="NADHX_dehydratase"/>
    <property type="match status" value="1"/>
</dbReference>
<name>A0A4Q7PFE1_9BACT</name>
<dbReference type="EC" id="5.1.99.6" evidence="19"/>
<keyword evidence="10 17" id="KW-0520">NAD</keyword>
<comment type="function">
    <text evidence="17">Catalyzes the dehydration of the S-form of NAD(P)HX at the expense of ADP, which is converted to AMP. Together with NAD(P)HX epimerase, which catalyzes the epimerization of the S- and R-forms, the enzyme allows the repair of both epimers of NAD(P)HX, a damaged form of NAD(P)H that is a result of enzymatic or heat-dependent hydration.</text>
</comment>
<feature type="binding site" evidence="17">
    <location>
        <position position="315"/>
    </location>
    <ligand>
        <name>(6S)-NADPHX</name>
        <dbReference type="ChEBI" id="CHEBI:64076"/>
    </ligand>
</feature>
<feature type="binding site" evidence="17">
    <location>
        <begin position="400"/>
        <end position="404"/>
    </location>
    <ligand>
        <name>AMP</name>
        <dbReference type="ChEBI" id="CHEBI:456215"/>
    </ligand>
</feature>
<organism evidence="22 23">
    <name type="scientific">Cecembia calidifontis</name>
    <dbReference type="NCBI Taxonomy" id="1187080"/>
    <lineage>
        <taxon>Bacteria</taxon>
        <taxon>Pseudomonadati</taxon>
        <taxon>Bacteroidota</taxon>
        <taxon>Cytophagia</taxon>
        <taxon>Cytophagales</taxon>
        <taxon>Cyclobacteriaceae</taxon>
        <taxon>Cecembia</taxon>
    </lineage>
</organism>
<evidence type="ECO:0000256" key="3">
    <source>
        <dbReference type="ARBA" id="ARBA00006001"/>
    </source>
</evidence>
<dbReference type="GO" id="GO:0005524">
    <property type="term" value="F:ATP binding"/>
    <property type="evidence" value="ECO:0007669"/>
    <property type="project" value="UniProtKB-UniRule"/>
</dbReference>
<dbReference type="Proteomes" id="UP000292209">
    <property type="component" value="Unassembled WGS sequence"/>
</dbReference>
<feature type="binding site" evidence="18">
    <location>
        <position position="139"/>
    </location>
    <ligand>
        <name>(6S)-NADPHX</name>
        <dbReference type="ChEBI" id="CHEBI:64076"/>
    </ligand>
</feature>
<dbReference type="InterPro" id="IPR029056">
    <property type="entry name" value="Ribokinase-like"/>
</dbReference>
<dbReference type="PROSITE" id="PS01050">
    <property type="entry name" value="YJEF_C_2"/>
    <property type="match status" value="1"/>
</dbReference>
<dbReference type="SUPFAM" id="SSF53613">
    <property type="entry name" value="Ribokinase-like"/>
    <property type="match status" value="1"/>
</dbReference>
<feature type="binding site" evidence="18">
    <location>
        <begin position="128"/>
        <end position="134"/>
    </location>
    <ligand>
        <name>(6S)-NADPHX</name>
        <dbReference type="ChEBI" id="CHEBI:64076"/>
    </ligand>
</feature>
<comment type="caution">
    <text evidence="22">The sequence shown here is derived from an EMBL/GenBank/DDBJ whole genome shotgun (WGS) entry which is preliminary data.</text>
</comment>
<comment type="catalytic activity">
    <reaction evidence="1 18 19">
        <text>(6R)-NADHX = (6S)-NADHX</text>
        <dbReference type="Rhea" id="RHEA:32215"/>
        <dbReference type="ChEBI" id="CHEBI:64074"/>
        <dbReference type="ChEBI" id="CHEBI:64075"/>
        <dbReference type="EC" id="5.1.99.6"/>
    </reaction>
</comment>
<evidence type="ECO:0000256" key="8">
    <source>
        <dbReference type="ARBA" id="ARBA00022857"/>
    </source>
</evidence>
<evidence type="ECO:0000256" key="1">
    <source>
        <dbReference type="ARBA" id="ARBA00000013"/>
    </source>
</evidence>
<dbReference type="GO" id="GO:0052855">
    <property type="term" value="F:ADP-dependent NAD(P)H-hydrate dehydratase activity"/>
    <property type="evidence" value="ECO:0007669"/>
    <property type="project" value="UniProtKB-UniRule"/>
</dbReference>
<evidence type="ECO:0000256" key="14">
    <source>
        <dbReference type="ARBA" id="ARBA00025153"/>
    </source>
</evidence>
<evidence type="ECO:0000256" key="10">
    <source>
        <dbReference type="ARBA" id="ARBA00023027"/>
    </source>
</evidence>
<dbReference type="EC" id="4.2.1.136" evidence="19"/>
<evidence type="ECO:0000256" key="16">
    <source>
        <dbReference type="ARBA" id="ARBA00049209"/>
    </source>
</evidence>
<evidence type="ECO:0000256" key="19">
    <source>
        <dbReference type="PIRNR" id="PIRNR017184"/>
    </source>
</evidence>
<dbReference type="GO" id="GO:0046496">
    <property type="term" value="P:nicotinamide nucleotide metabolic process"/>
    <property type="evidence" value="ECO:0007669"/>
    <property type="project" value="UniProtKB-UniRule"/>
</dbReference>
<dbReference type="PROSITE" id="PS51383">
    <property type="entry name" value="YJEF_C_3"/>
    <property type="match status" value="1"/>
</dbReference>
<dbReference type="Gene3D" id="3.40.50.10260">
    <property type="entry name" value="YjeF N-terminal domain"/>
    <property type="match status" value="1"/>
</dbReference>
<feature type="binding site" evidence="18">
    <location>
        <position position="157"/>
    </location>
    <ligand>
        <name>(6S)-NADPHX</name>
        <dbReference type="ChEBI" id="CHEBI:64076"/>
    </ligand>
</feature>
<comment type="similarity">
    <text evidence="17">Belongs to the NnrD/CARKD family.</text>
</comment>
<reference evidence="22 23" key="1">
    <citation type="submission" date="2019-02" db="EMBL/GenBank/DDBJ databases">
        <title>Genomic Encyclopedia of Archaeal and Bacterial Type Strains, Phase II (KMG-II): from individual species to whole genera.</title>
        <authorList>
            <person name="Goeker M."/>
        </authorList>
    </citation>
    <scope>NUCLEOTIDE SEQUENCE [LARGE SCALE GENOMIC DNA]</scope>
    <source>
        <strain evidence="22 23">DSM 21411</strain>
    </source>
</reference>
<dbReference type="GO" id="GO:0052856">
    <property type="term" value="F:NAD(P)HX epimerase activity"/>
    <property type="evidence" value="ECO:0007669"/>
    <property type="project" value="UniProtKB-UniRule"/>
</dbReference>
<dbReference type="GO" id="GO:0046872">
    <property type="term" value="F:metal ion binding"/>
    <property type="evidence" value="ECO:0007669"/>
    <property type="project" value="UniProtKB-UniRule"/>
</dbReference>
<evidence type="ECO:0000256" key="4">
    <source>
        <dbReference type="ARBA" id="ARBA00009524"/>
    </source>
</evidence>
<dbReference type="InterPro" id="IPR000631">
    <property type="entry name" value="CARKD"/>
</dbReference>
<comment type="cofactor">
    <cofactor evidence="17">
        <name>Mg(2+)</name>
        <dbReference type="ChEBI" id="CHEBI:18420"/>
    </cofactor>
</comment>
<feature type="binding site" evidence="18">
    <location>
        <position position="124"/>
    </location>
    <ligand>
        <name>K(+)</name>
        <dbReference type="ChEBI" id="CHEBI:29103"/>
    </ligand>
</feature>
<evidence type="ECO:0000256" key="9">
    <source>
        <dbReference type="ARBA" id="ARBA00022958"/>
    </source>
</evidence>
<dbReference type="Pfam" id="PF03853">
    <property type="entry name" value="YjeF_N"/>
    <property type="match status" value="1"/>
</dbReference>
<evidence type="ECO:0000256" key="15">
    <source>
        <dbReference type="ARBA" id="ARBA00048238"/>
    </source>
</evidence>
<dbReference type="PROSITE" id="PS51385">
    <property type="entry name" value="YJEF_N"/>
    <property type="match status" value="1"/>
</dbReference>
<proteinExistence type="inferred from homology"/>
<dbReference type="Pfam" id="PF01256">
    <property type="entry name" value="Carb_kinase"/>
    <property type="match status" value="1"/>
</dbReference>
<evidence type="ECO:0000256" key="6">
    <source>
        <dbReference type="ARBA" id="ARBA00022741"/>
    </source>
</evidence>
<dbReference type="RefSeq" id="WP_130277096.1">
    <property type="nucleotide sequence ID" value="NZ_SGXG01000001.1"/>
</dbReference>
<dbReference type="GO" id="GO:0110051">
    <property type="term" value="P:metabolite repair"/>
    <property type="evidence" value="ECO:0007669"/>
    <property type="project" value="TreeGrafter"/>
</dbReference>
<evidence type="ECO:0000256" key="2">
    <source>
        <dbReference type="ARBA" id="ARBA00000909"/>
    </source>
</evidence>
<evidence type="ECO:0000259" key="20">
    <source>
        <dbReference type="PROSITE" id="PS51383"/>
    </source>
</evidence>
<feature type="binding site" evidence="18">
    <location>
        <begin position="59"/>
        <end position="63"/>
    </location>
    <ligand>
        <name>(6S)-NADPHX</name>
        <dbReference type="ChEBI" id="CHEBI:64076"/>
    </ligand>
</feature>
<dbReference type="PANTHER" id="PTHR12592:SF0">
    <property type="entry name" value="ATP-DEPENDENT (S)-NAD(P)H-HYDRATE DEHYDRATASE"/>
    <property type="match status" value="1"/>
</dbReference>
<keyword evidence="12 17" id="KW-0456">Lyase</keyword>
<feature type="binding site" evidence="18">
    <location>
        <position position="160"/>
    </location>
    <ligand>
        <name>K(+)</name>
        <dbReference type="ChEBI" id="CHEBI:29103"/>
    </ligand>
</feature>
<keyword evidence="8 17" id="KW-0521">NADP</keyword>
<feature type="binding site" evidence="17">
    <location>
        <position position="429"/>
    </location>
    <ligand>
        <name>AMP</name>
        <dbReference type="ChEBI" id="CHEBI:456215"/>
    </ligand>
</feature>
<keyword evidence="11 18" id="KW-0413">Isomerase</keyword>
<keyword evidence="9 18" id="KW-0630">Potassium</keyword>
<dbReference type="InterPro" id="IPR030677">
    <property type="entry name" value="Nnr"/>
</dbReference>
<dbReference type="PIRSF" id="PIRSF017184">
    <property type="entry name" value="Nnr"/>
    <property type="match status" value="1"/>
</dbReference>
<dbReference type="NCBIfam" id="TIGR00197">
    <property type="entry name" value="yjeF_nterm"/>
    <property type="match status" value="1"/>
</dbReference>
<evidence type="ECO:0000313" key="23">
    <source>
        <dbReference type="Proteomes" id="UP000292209"/>
    </source>
</evidence>
<dbReference type="HAMAP" id="MF_01966">
    <property type="entry name" value="NADHX_epimerase"/>
    <property type="match status" value="1"/>
</dbReference>
<keyword evidence="5 18" id="KW-0479">Metal-binding</keyword>
<comment type="catalytic activity">
    <reaction evidence="15 17 19">
        <text>(6S)-NADHX + ADP = AMP + phosphate + NADH + H(+)</text>
        <dbReference type="Rhea" id="RHEA:32223"/>
        <dbReference type="ChEBI" id="CHEBI:15378"/>
        <dbReference type="ChEBI" id="CHEBI:43474"/>
        <dbReference type="ChEBI" id="CHEBI:57945"/>
        <dbReference type="ChEBI" id="CHEBI:64074"/>
        <dbReference type="ChEBI" id="CHEBI:456215"/>
        <dbReference type="ChEBI" id="CHEBI:456216"/>
        <dbReference type="EC" id="4.2.1.136"/>
    </reaction>
</comment>
<dbReference type="Gene3D" id="3.40.1190.20">
    <property type="match status" value="1"/>
</dbReference>
<dbReference type="SUPFAM" id="SSF64153">
    <property type="entry name" value="YjeF N-terminal domain-like"/>
    <property type="match status" value="1"/>
</dbReference>
<gene>
    <name evidence="18" type="primary">nnrE</name>
    <name evidence="17" type="synonym">nnrD</name>
    <name evidence="22" type="ORF">BC751_4040</name>
</gene>
<evidence type="ECO:0000259" key="21">
    <source>
        <dbReference type="PROSITE" id="PS51385"/>
    </source>
</evidence>
<evidence type="ECO:0000256" key="17">
    <source>
        <dbReference type="HAMAP-Rule" id="MF_01965"/>
    </source>
</evidence>
<dbReference type="PANTHER" id="PTHR12592">
    <property type="entry name" value="ATP-DEPENDENT (S)-NAD(P)H-HYDRATE DEHYDRATASE FAMILY MEMBER"/>
    <property type="match status" value="1"/>
</dbReference>
<accession>A0A4Q7PFE1</accession>
<feature type="binding site" evidence="18">
    <location>
        <position position="60"/>
    </location>
    <ligand>
        <name>K(+)</name>
        <dbReference type="ChEBI" id="CHEBI:29103"/>
    </ligand>
</feature>
<comment type="cofactor">
    <cofactor evidence="18 19">
        <name>K(+)</name>
        <dbReference type="ChEBI" id="CHEBI:29103"/>
    </cofactor>
    <text evidence="18 19">Binds 1 potassium ion per subunit.</text>
</comment>
<comment type="function">
    <text evidence="14 19">Bifunctional enzyme that catalyzes the epimerization of the S- and R-forms of NAD(P)HX and the dehydration of the S-form of NAD(P)HX at the expense of ADP, which is converted to AMP. This allows the repair of both epimers of NAD(P)HX, a damaged form of NAD(P)H that is a result of enzymatic or heat-dependent hydration.</text>
</comment>
<evidence type="ECO:0000256" key="5">
    <source>
        <dbReference type="ARBA" id="ARBA00022723"/>
    </source>
</evidence>
<feature type="binding site" evidence="17">
    <location>
        <position position="258"/>
    </location>
    <ligand>
        <name>(6S)-NADPHX</name>
        <dbReference type="ChEBI" id="CHEBI:64076"/>
    </ligand>
</feature>
<dbReference type="EMBL" id="SGXG01000001">
    <property type="protein sequence ID" value="RZS98390.1"/>
    <property type="molecule type" value="Genomic_DNA"/>
</dbReference>
<evidence type="ECO:0000256" key="7">
    <source>
        <dbReference type="ARBA" id="ARBA00022840"/>
    </source>
</evidence>
<dbReference type="CDD" id="cd01171">
    <property type="entry name" value="YXKO-related"/>
    <property type="match status" value="1"/>
</dbReference>
<dbReference type="NCBIfam" id="TIGR00196">
    <property type="entry name" value="yjeF_cterm"/>
    <property type="match status" value="1"/>
</dbReference>
<feature type="domain" description="YjeF N-terminal" evidence="21">
    <location>
        <begin position="10"/>
        <end position="213"/>
    </location>
</feature>